<dbReference type="AlphaFoldDB" id="A0A1Q9DUT3"/>
<comment type="caution">
    <text evidence="1">The sequence shown here is derived from an EMBL/GenBank/DDBJ whole genome shotgun (WGS) entry which is preliminary data.</text>
</comment>
<name>A0A1Q9DUT3_SYMMI</name>
<organism evidence="1 2">
    <name type="scientific">Symbiodinium microadriaticum</name>
    <name type="common">Dinoflagellate</name>
    <name type="synonym">Zooxanthella microadriatica</name>
    <dbReference type="NCBI Taxonomy" id="2951"/>
    <lineage>
        <taxon>Eukaryota</taxon>
        <taxon>Sar</taxon>
        <taxon>Alveolata</taxon>
        <taxon>Dinophyceae</taxon>
        <taxon>Suessiales</taxon>
        <taxon>Symbiodiniaceae</taxon>
        <taxon>Symbiodinium</taxon>
    </lineage>
</organism>
<protein>
    <submittedName>
        <fullName evidence="1">Uncharacterized protein</fullName>
    </submittedName>
</protein>
<accession>A0A1Q9DUT3</accession>
<keyword evidence="2" id="KW-1185">Reference proteome</keyword>
<dbReference type="EMBL" id="LSRX01000380">
    <property type="protein sequence ID" value="OLP98943.1"/>
    <property type="molecule type" value="Genomic_DNA"/>
</dbReference>
<sequence length="280" mass="30764">MLAAGLRRSFSQTRVALARCSRAASTGSSYAPVQRRAVPKQLESALEQDEAPPRSREVRSVAEMHVAHCHSLASGPPADGTADATWNWAGLRACKLAEVMTPRDLASCAAAFALAERRDFRVFYLLAEEAIGKAKTFGAEEAAKMLQAYADIRMRYPGLRTDRLDDVHQIYASKVREGGSVAIVQDDEGVFVRTKLLQKNGATSLVQGWCRQGQEAVRTVPDEAIFGGWPALSLLLSHPMKKLRKEIEFIWPSTLSSVVVKLLGVLVQRWTWFRVAGAAI</sequence>
<gene>
    <name evidence="1" type="ORF">AK812_SmicGene18554</name>
</gene>
<proteinExistence type="predicted"/>
<dbReference type="Proteomes" id="UP000186817">
    <property type="component" value="Unassembled WGS sequence"/>
</dbReference>
<evidence type="ECO:0000313" key="1">
    <source>
        <dbReference type="EMBL" id="OLP98943.1"/>
    </source>
</evidence>
<evidence type="ECO:0000313" key="2">
    <source>
        <dbReference type="Proteomes" id="UP000186817"/>
    </source>
</evidence>
<dbReference type="OrthoDB" id="426271at2759"/>
<reference evidence="1 2" key="1">
    <citation type="submission" date="2016-02" db="EMBL/GenBank/DDBJ databases">
        <title>Genome analysis of coral dinoflagellate symbionts highlights evolutionary adaptations to a symbiotic lifestyle.</title>
        <authorList>
            <person name="Aranda M."/>
            <person name="Li Y."/>
            <person name="Liew Y.J."/>
            <person name="Baumgarten S."/>
            <person name="Simakov O."/>
            <person name="Wilson M."/>
            <person name="Piel J."/>
            <person name="Ashoor H."/>
            <person name="Bougouffa S."/>
            <person name="Bajic V.B."/>
            <person name="Ryu T."/>
            <person name="Ravasi T."/>
            <person name="Bayer T."/>
            <person name="Micklem G."/>
            <person name="Kim H."/>
            <person name="Bhak J."/>
            <person name="Lajeunesse T.C."/>
            <person name="Voolstra C.R."/>
        </authorList>
    </citation>
    <scope>NUCLEOTIDE SEQUENCE [LARGE SCALE GENOMIC DNA]</scope>
    <source>
        <strain evidence="1 2">CCMP2467</strain>
    </source>
</reference>